<proteinExistence type="predicted"/>
<keyword evidence="1 5" id="KW-0489">Methyltransferase</keyword>
<feature type="domain" description="Methyltransferase" evidence="4">
    <location>
        <begin position="12"/>
        <end position="100"/>
    </location>
</feature>
<accession>A0A6N9YQ40</accession>
<evidence type="ECO:0000256" key="1">
    <source>
        <dbReference type="ARBA" id="ARBA00022603"/>
    </source>
</evidence>
<evidence type="ECO:0000259" key="4">
    <source>
        <dbReference type="Pfam" id="PF13649"/>
    </source>
</evidence>
<dbReference type="SUPFAM" id="SSF53335">
    <property type="entry name" value="S-adenosyl-L-methionine-dependent methyltransferases"/>
    <property type="match status" value="1"/>
</dbReference>
<dbReference type="RefSeq" id="WP_163819828.1">
    <property type="nucleotide sequence ID" value="NZ_JAAGOB010000009.1"/>
</dbReference>
<dbReference type="GO" id="GO:0008168">
    <property type="term" value="F:methyltransferase activity"/>
    <property type="evidence" value="ECO:0007669"/>
    <property type="project" value="UniProtKB-KW"/>
</dbReference>
<dbReference type="AlphaFoldDB" id="A0A6N9YQ40"/>
<dbReference type="Proteomes" id="UP000469185">
    <property type="component" value="Unassembled WGS sequence"/>
</dbReference>
<dbReference type="GO" id="GO:0032259">
    <property type="term" value="P:methylation"/>
    <property type="evidence" value="ECO:0007669"/>
    <property type="project" value="UniProtKB-KW"/>
</dbReference>
<organism evidence="5 6">
    <name type="scientific">Phytoactinopolyspora alkaliphila</name>
    <dbReference type="NCBI Taxonomy" id="1783498"/>
    <lineage>
        <taxon>Bacteria</taxon>
        <taxon>Bacillati</taxon>
        <taxon>Actinomycetota</taxon>
        <taxon>Actinomycetes</taxon>
        <taxon>Jiangellales</taxon>
        <taxon>Jiangellaceae</taxon>
        <taxon>Phytoactinopolyspora</taxon>
    </lineage>
</organism>
<evidence type="ECO:0000313" key="5">
    <source>
        <dbReference type="EMBL" id="NED97050.1"/>
    </source>
</evidence>
<reference evidence="5 6" key="1">
    <citation type="submission" date="2020-02" db="EMBL/GenBank/DDBJ databases">
        <authorList>
            <person name="Li X.-J."/>
            <person name="Feng X.-M."/>
        </authorList>
    </citation>
    <scope>NUCLEOTIDE SEQUENCE [LARGE SCALE GENOMIC DNA]</scope>
    <source>
        <strain evidence="5 6">CGMCC 4.7225</strain>
    </source>
</reference>
<feature type="region of interest" description="Disordered" evidence="3">
    <location>
        <begin position="156"/>
        <end position="193"/>
    </location>
</feature>
<dbReference type="PANTHER" id="PTHR43861">
    <property type="entry name" value="TRANS-ACONITATE 2-METHYLTRANSFERASE-RELATED"/>
    <property type="match status" value="1"/>
</dbReference>
<dbReference type="Gene3D" id="3.40.50.150">
    <property type="entry name" value="Vaccinia Virus protein VP39"/>
    <property type="match status" value="1"/>
</dbReference>
<dbReference type="PANTHER" id="PTHR43861:SF1">
    <property type="entry name" value="TRANS-ACONITATE 2-METHYLTRANSFERASE"/>
    <property type="match status" value="1"/>
</dbReference>
<gene>
    <name evidence="5" type="ORF">G1H11_17240</name>
</gene>
<keyword evidence="2 5" id="KW-0808">Transferase</keyword>
<dbReference type="InterPro" id="IPR041698">
    <property type="entry name" value="Methyltransf_25"/>
</dbReference>
<name>A0A6N9YQ40_9ACTN</name>
<dbReference type="CDD" id="cd02440">
    <property type="entry name" value="AdoMet_MTases"/>
    <property type="match status" value="1"/>
</dbReference>
<keyword evidence="6" id="KW-1185">Reference proteome</keyword>
<comment type="caution">
    <text evidence="5">The sequence shown here is derived from an EMBL/GenBank/DDBJ whole genome shotgun (WGS) entry which is preliminary data.</text>
</comment>
<evidence type="ECO:0000313" key="6">
    <source>
        <dbReference type="Proteomes" id="UP000469185"/>
    </source>
</evidence>
<feature type="compositionally biased region" description="Low complexity" evidence="3">
    <location>
        <begin position="173"/>
        <end position="185"/>
    </location>
</feature>
<protein>
    <submittedName>
        <fullName evidence="5">Class I SAM-dependent methyltransferase</fullName>
    </submittedName>
</protein>
<dbReference type="Pfam" id="PF13649">
    <property type="entry name" value="Methyltransf_25"/>
    <property type="match status" value="1"/>
</dbReference>
<sequence length="240" mass="25574">MVRRDHPDPQLLEVGCGPGNVAAYLRQLGMTVGGVDLSPAMVELARREHPEISFDVGEMSALDVADASLAGVIAWYSVIHVPATRRQGVISEFRRLLRPGSYALLAFQIGDDTLHLDEAFGHKVSLDFHRLQPDAVIALLDNAGFDLTARLVRAPASSGRPARPVQPRRSRRASSSLESLLAPSRPGIPAGAMSPTCQRTLSCEDSVAIEPGVSAEVVQAPARVNVTCVTPLGEEVASTV</sequence>
<evidence type="ECO:0000256" key="2">
    <source>
        <dbReference type="ARBA" id="ARBA00022679"/>
    </source>
</evidence>
<dbReference type="InterPro" id="IPR029063">
    <property type="entry name" value="SAM-dependent_MTases_sf"/>
</dbReference>
<evidence type="ECO:0000256" key="3">
    <source>
        <dbReference type="SAM" id="MobiDB-lite"/>
    </source>
</evidence>
<dbReference type="EMBL" id="JAAGOB010000009">
    <property type="protein sequence ID" value="NED97050.1"/>
    <property type="molecule type" value="Genomic_DNA"/>
</dbReference>